<dbReference type="InterPro" id="IPR017896">
    <property type="entry name" value="4Fe4S_Fe-S-bd"/>
</dbReference>
<dbReference type="EMBL" id="CP104013">
    <property type="protein sequence ID" value="UYP43903.1"/>
    <property type="molecule type" value="Genomic_DNA"/>
</dbReference>
<dbReference type="PANTHER" id="PTHR43255">
    <property type="entry name" value="IRON-SULFUR-BINDING OXIDOREDUCTASE FADF-RELATED-RELATED"/>
    <property type="match status" value="1"/>
</dbReference>
<evidence type="ECO:0000256" key="8">
    <source>
        <dbReference type="ARBA" id="ARBA00023014"/>
    </source>
</evidence>
<evidence type="ECO:0000256" key="2">
    <source>
        <dbReference type="ARBA" id="ARBA00007097"/>
    </source>
</evidence>
<keyword evidence="4" id="KW-0479">Metal-binding</keyword>
<keyword evidence="11" id="KW-1185">Reference proteome</keyword>
<dbReference type="InterPro" id="IPR009051">
    <property type="entry name" value="Helical_ferredxn"/>
</dbReference>
<dbReference type="Proteomes" id="UP001208689">
    <property type="component" value="Chromosome"/>
</dbReference>
<dbReference type="InterPro" id="IPR051460">
    <property type="entry name" value="HdrC_iron-sulfur_subunit"/>
</dbReference>
<dbReference type="NCBIfam" id="TIGR03290">
    <property type="entry name" value="CoB_CoM_SS_C"/>
    <property type="match status" value="1"/>
</dbReference>
<dbReference type="Pfam" id="PF13183">
    <property type="entry name" value="Fer4_8"/>
    <property type="match status" value="1"/>
</dbReference>
<dbReference type="InterPro" id="IPR017900">
    <property type="entry name" value="4Fe4S_Fe_S_CS"/>
</dbReference>
<evidence type="ECO:0000313" key="10">
    <source>
        <dbReference type="EMBL" id="UYP43903.1"/>
    </source>
</evidence>
<reference evidence="10" key="1">
    <citation type="submission" date="2022-09" db="EMBL/GenBank/DDBJ databases">
        <title>Actin cytoskeleton and complex cell architecture in an #Asgard archaeon.</title>
        <authorList>
            <person name="Ponce Toledo R.I."/>
            <person name="Schleper C."/>
            <person name="Rodrigues Oliveira T."/>
            <person name="Wollweber F."/>
            <person name="Xu J."/>
            <person name="Rittmann S."/>
            <person name="Klingl A."/>
            <person name="Pilhofer M."/>
        </authorList>
    </citation>
    <scope>NUCLEOTIDE SEQUENCE</scope>
    <source>
        <strain evidence="10">B-35</strain>
    </source>
</reference>
<protein>
    <submittedName>
        <fullName evidence="10">H(2)/formate:CoB-CoM heterodisulfide,ferredoxin reductase subunit C1</fullName>
        <ecNumber evidence="10">1.8.98.5</ecNumber>
    </submittedName>
</protein>
<organism evidence="10 11">
    <name type="scientific">Candidatus Lokiarchaeum ossiferum</name>
    <dbReference type="NCBI Taxonomy" id="2951803"/>
    <lineage>
        <taxon>Archaea</taxon>
        <taxon>Promethearchaeati</taxon>
        <taxon>Promethearchaeota</taxon>
        <taxon>Promethearchaeia</taxon>
        <taxon>Promethearchaeales</taxon>
        <taxon>Promethearchaeaceae</taxon>
        <taxon>Candidatus Lokiarchaeum</taxon>
    </lineage>
</organism>
<feature type="domain" description="4Fe-4S ferredoxin-type" evidence="9">
    <location>
        <begin position="29"/>
        <end position="89"/>
    </location>
</feature>
<comment type="similarity">
    <text evidence="2">Belongs to the HdrC family.</text>
</comment>
<evidence type="ECO:0000256" key="4">
    <source>
        <dbReference type="ARBA" id="ARBA00022723"/>
    </source>
</evidence>
<keyword evidence="5" id="KW-0484">Methanogenesis</keyword>
<keyword evidence="6 10" id="KW-0560">Oxidoreductase</keyword>
<proteinExistence type="inferred from homology"/>
<dbReference type="GO" id="GO:0016491">
    <property type="term" value="F:oxidoreductase activity"/>
    <property type="evidence" value="ECO:0007669"/>
    <property type="project" value="UniProtKB-KW"/>
</dbReference>
<comment type="pathway">
    <text evidence="1">Cofactor metabolism; coenzyme M-coenzyme B heterodisulfide reduction; coenzyme B and coenzyme M from coenzyme M-coenzyme B heterodisulfide: step 1/1.</text>
</comment>
<evidence type="ECO:0000313" key="11">
    <source>
        <dbReference type="Proteomes" id="UP001208689"/>
    </source>
</evidence>
<evidence type="ECO:0000256" key="3">
    <source>
        <dbReference type="ARBA" id="ARBA00022485"/>
    </source>
</evidence>
<keyword evidence="8" id="KW-0411">Iron-sulfur</keyword>
<dbReference type="InterPro" id="IPR017680">
    <property type="entry name" value="CoB/CoM_hetero-S_Rdtase_csu"/>
</dbReference>
<keyword evidence="7" id="KW-0408">Iron</keyword>
<dbReference type="PROSITE" id="PS00198">
    <property type="entry name" value="4FE4S_FER_1"/>
    <property type="match status" value="1"/>
</dbReference>
<keyword evidence="3" id="KW-0004">4Fe-4S</keyword>
<sequence>MEKINPDLILDINNDISDQLVLDEALEVVKACFQCGTCTGGCPSGRRTAIRTRQIIRKALIGLDEVISSEDIWLCSTCYTCYERCPRNIPVTDVIIKLRNIASRRGYMKPPHTAVTHTLAKTGHGVPLGIVKGEPDNNWSKMRQSYGLPNVPPTTLSHPETIKDIQTLMHNLDFDKMVGFVPESKDEKQEKKEKK</sequence>
<dbReference type="SUPFAM" id="SSF46548">
    <property type="entry name" value="alpha-helical ferredoxin"/>
    <property type="match status" value="1"/>
</dbReference>
<dbReference type="Gene3D" id="1.10.1060.10">
    <property type="entry name" value="Alpha-helical ferredoxin"/>
    <property type="match status" value="1"/>
</dbReference>
<evidence type="ECO:0000256" key="1">
    <source>
        <dbReference type="ARBA" id="ARBA00004808"/>
    </source>
</evidence>
<evidence type="ECO:0000256" key="6">
    <source>
        <dbReference type="ARBA" id="ARBA00023002"/>
    </source>
</evidence>
<dbReference type="PANTHER" id="PTHR43255:SF1">
    <property type="entry name" value="IRON-SULFUR-BINDING OXIDOREDUCTASE FADF-RELATED"/>
    <property type="match status" value="1"/>
</dbReference>
<dbReference type="EC" id="1.8.98.5" evidence="10"/>
<name>A0ABY6HK68_9ARCH</name>
<gene>
    <name evidence="10" type="ORF">NEF87_000188</name>
</gene>
<evidence type="ECO:0000256" key="7">
    <source>
        <dbReference type="ARBA" id="ARBA00023004"/>
    </source>
</evidence>
<evidence type="ECO:0000256" key="5">
    <source>
        <dbReference type="ARBA" id="ARBA00022994"/>
    </source>
</evidence>
<evidence type="ECO:0000259" key="9">
    <source>
        <dbReference type="Pfam" id="PF13183"/>
    </source>
</evidence>
<accession>A0ABY6HK68</accession>